<evidence type="ECO:0000313" key="6">
    <source>
        <dbReference type="Proteomes" id="UP000268535"/>
    </source>
</evidence>
<dbReference type="GO" id="GO:0006357">
    <property type="term" value="P:regulation of transcription by RNA polymerase II"/>
    <property type="evidence" value="ECO:0007669"/>
    <property type="project" value="InterPro"/>
</dbReference>
<dbReference type="Proteomes" id="UP000268535">
    <property type="component" value="Unassembled WGS sequence"/>
</dbReference>
<dbReference type="EMBL" id="ML010284">
    <property type="protein sequence ID" value="RKO96158.1"/>
    <property type="molecule type" value="Genomic_DNA"/>
</dbReference>
<accession>A0A4P9WVK1</accession>
<evidence type="ECO:0000256" key="2">
    <source>
        <dbReference type="RuleBase" id="RU000383"/>
    </source>
</evidence>
<dbReference type="CDD" id="cd20524">
    <property type="entry name" value="CYCLIN_CCNH_rpt1"/>
    <property type="match status" value="1"/>
</dbReference>
<dbReference type="InterPro" id="IPR006671">
    <property type="entry name" value="Cyclin_N"/>
</dbReference>
<evidence type="ECO:0000256" key="3">
    <source>
        <dbReference type="SAM" id="MobiDB-lite"/>
    </source>
</evidence>
<dbReference type="AlphaFoldDB" id="A0A4P9WVK1"/>
<comment type="similarity">
    <text evidence="2">Belongs to the cyclin family.</text>
</comment>
<dbReference type="InterPro" id="IPR036915">
    <property type="entry name" value="Cyclin-like_sf"/>
</dbReference>
<dbReference type="InterPro" id="IPR043198">
    <property type="entry name" value="Cyclin/Ssn8"/>
</dbReference>
<feature type="domain" description="Cyclin-like" evidence="4">
    <location>
        <begin position="160"/>
        <end position="243"/>
    </location>
</feature>
<dbReference type="PANTHER" id="PTHR10026">
    <property type="entry name" value="CYCLIN"/>
    <property type="match status" value="1"/>
</dbReference>
<evidence type="ECO:0000313" key="5">
    <source>
        <dbReference type="EMBL" id="RKO96158.1"/>
    </source>
</evidence>
<reference evidence="6" key="1">
    <citation type="journal article" date="2018" name="Nat. Microbiol.">
        <title>Leveraging single-cell genomics to expand the fungal tree of life.</title>
        <authorList>
            <person name="Ahrendt S.R."/>
            <person name="Quandt C.A."/>
            <person name="Ciobanu D."/>
            <person name="Clum A."/>
            <person name="Salamov A."/>
            <person name="Andreopoulos B."/>
            <person name="Cheng J.F."/>
            <person name="Woyke T."/>
            <person name="Pelin A."/>
            <person name="Henrissat B."/>
            <person name="Reynolds N.K."/>
            <person name="Benny G.L."/>
            <person name="Smith M.E."/>
            <person name="James T.Y."/>
            <person name="Grigoriev I.V."/>
        </authorList>
    </citation>
    <scope>NUCLEOTIDE SEQUENCE [LARGE SCALE GENOMIC DNA]</scope>
    <source>
        <strain evidence="6">ATCC 52028</strain>
    </source>
</reference>
<dbReference type="Gene3D" id="1.10.472.10">
    <property type="entry name" value="Cyclin-like"/>
    <property type="match status" value="1"/>
</dbReference>
<evidence type="ECO:0000256" key="1">
    <source>
        <dbReference type="ARBA" id="ARBA00023127"/>
    </source>
</evidence>
<dbReference type="GO" id="GO:0016538">
    <property type="term" value="F:cyclin-dependent protein serine/threonine kinase regulator activity"/>
    <property type="evidence" value="ECO:0007669"/>
    <property type="project" value="InterPro"/>
</dbReference>
<protein>
    <submittedName>
        <fullName evidence="5">Cyclin-like protein</fullName>
    </submittedName>
</protein>
<dbReference type="Pfam" id="PF00134">
    <property type="entry name" value="Cyclin_N"/>
    <property type="match status" value="1"/>
</dbReference>
<dbReference type="InterPro" id="IPR031658">
    <property type="entry name" value="Cyclin_C_2"/>
</dbReference>
<dbReference type="SUPFAM" id="SSF47954">
    <property type="entry name" value="Cyclin-like"/>
    <property type="match status" value="2"/>
</dbReference>
<feature type="region of interest" description="Disordered" evidence="3">
    <location>
        <begin position="411"/>
        <end position="437"/>
    </location>
</feature>
<evidence type="ECO:0000259" key="4">
    <source>
        <dbReference type="SMART" id="SM00385"/>
    </source>
</evidence>
<proteinExistence type="inferred from homology"/>
<feature type="compositionally biased region" description="Basic and acidic residues" evidence="3">
    <location>
        <begin position="411"/>
        <end position="431"/>
    </location>
</feature>
<organism evidence="5 6">
    <name type="scientific">Caulochytrium protostelioides</name>
    <dbReference type="NCBI Taxonomy" id="1555241"/>
    <lineage>
        <taxon>Eukaryota</taxon>
        <taxon>Fungi</taxon>
        <taxon>Fungi incertae sedis</taxon>
        <taxon>Chytridiomycota</taxon>
        <taxon>Chytridiomycota incertae sedis</taxon>
        <taxon>Chytridiomycetes</taxon>
        <taxon>Caulochytriales</taxon>
        <taxon>Caulochytriaceae</taxon>
        <taxon>Caulochytrium</taxon>
    </lineage>
</organism>
<dbReference type="CDD" id="cd20525">
    <property type="entry name" value="CYCLIN_CCNH_rpt2"/>
    <property type="match status" value="1"/>
</dbReference>
<dbReference type="Pfam" id="PF16899">
    <property type="entry name" value="Cyclin_C_2"/>
    <property type="match status" value="1"/>
</dbReference>
<sequence>MAAGAADEAAPPVGISIGKLSQRAQRREVIENLAPPTASAQEAAAAAATAALAQAAGTADTKGGLAGASAATKLAELQKHRQLSEQSTQLRHWRFTAEQIAAIREQANAVAVARIKHAVAREQALHAAAGTTSPLFPAPLGDSDYITAEEQTVLCRYFEIMIGQFRHILKFDVTLQATAVAFFRRFYLFHSVMEYDPKTVVLNCTYLALKVEDKYMALKDFCRNIKNAPDPEVLLDMETKVIQGLQYELAVHHPYWPLHGFFPDMQAHLQTTISIPATLHAASKKLANLYVESKSLLQGLIFSDAIFQYSPAQLALGCFVTTGNDHGFAQEMARYTEDRFLHVASLFPHGGLVAMVERIGQLAKAQTAALKEDAGVRARAAPLARKLAKCRNPALLPDTLLFKQLQAEDAERQQAKRSDKAAKEQAYHDALDDVVAG</sequence>
<gene>
    <name evidence="5" type="ORF">CAUPRSCDRAFT_8462</name>
</gene>
<keyword evidence="1 2" id="KW-0195">Cyclin</keyword>
<dbReference type="InterPro" id="IPR013763">
    <property type="entry name" value="Cyclin-like_dom"/>
</dbReference>
<name>A0A4P9WVK1_9FUNG</name>
<dbReference type="SMART" id="SM00385">
    <property type="entry name" value="CYCLIN"/>
    <property type="match status" value="1"/>
</dbReference>